<dbReference type="Gene3D" id="3.30.420.300">
    <property type="entry name" value="2-keto-3-deoxy-galactonokinase, substrate binding domain"/>
    <property type="match status" value="1"/>
</dbReference>
<dbReference type="CDD" id="cd24012">
    <property type="entry name" value="ASKHA_NBD_KDGal-kinase"/>
    <property type="match status" value="1"/>
</dbReference>
<dbReference type="Pfam" id="PF05035">
    <property type="entry name" value="DGOK"/>
    <property type="match status" value="1"/>
</dbReference>
<dbReference type="InterPro" id="IPR042257">
    <property type="entry name" value="DGOK_C"/>
</dbReference>
<protein>
    <submittedName>
        <fullName evidence="1">2-dehydro-3-deoxygalactonokinase</fullName>
    </submittedName>
</protein>
<evidence type="ECO:0000313" key="1">
    <source>
        <dbReference type="EMBL" id="AVF33620.1"/>
    </source>
</evidence>
<dbReference type="GO" id="GO:0008671">
    <property type="term" value="F:2-dehydro-3-deoxygalactonokinase activity"/>
    <property type="evidence" value="ECO:0007669"/>
    <property type="project" value="InterPro"/>
</dbReference>
<dbReference type="AlphaFoldDB" id="A0A2L1UL02"/>
<sequence>MKKHWIAIDWGTSNFRAFLMKEHECLDQISAPCGLLHVPDRQFAATLKPLIGNWLDEFPQLPVLMAGMVGSQQGWQEVPYVALPAGCQQLAKYTAVLETPWGSPCRIVAGVSGNNEFGLPDVMRGEEIQLIGLAARHPAPQNSQYVILPGTHSKHAELHNGEIRQFSTFMTGEIYSVMLSHSLLGRDVPPAPEDEPAFALGVTHAQRAPHLSNALFSARTLRLNGVLAPDQVASYLSGLLIGAELHAVAHKQAWIVGSPALTERYTRAAKQLGITLNSADGNACFIQGMTQIYQCLNGESA</sequence>
<organism evidence="1 2">
    <name type="scientific">Rahnella sikkimica</name>
    <dbReference type="NCBI Taxonomy" id="1805933"/>
    <lineage>
        <taxon>Bacteria</taxon>
        <taxon>Pseudomonadati</taxon>
        <taxon>Pseudomonadota</taxon>
        <taxon>Gammaproteobacteria</taxon>
        <taxon>Enterobacterales</taxon>
        <taxon>Yersiniaceae</taxon>
        <taxon>Rahnella</taxon>
    </lineage>
</organism>
<accession>A0A2L1UL02</accession>
<dbReference type="KEGG" id="rox:BV494_01195"/>
<name>A0A2L1UL02_9GAMM</name>
<proteinExistence type="predicted"/>
<dbReference type="GO" id="GO:0034194">
    <property type="term" value="P:D-galactonate catabolic process"/>
    <property type="evidence" value="ECO:0007669"/>
    <property type="project" value="InterPro"/>
</dbReference>
<gene>
    <name evidence="1" type="ORF">BV494_01195</name>
</gene>
<dbReference type="Proteomes" id="UP000239197">
    <property type="component" value="Chromosome"/>
</dbReference>
<dbReference type="InterPro" id="IPR042258">
    <property type="entry name" value="DGOK_N"/>
</dbReference>
<dbReference type="OrthoDB" id="256574at2"/>
<dbReference type="EMBL" id="CP019062">
    <property type="protein sequence ID" value="AVF33620.1"/>
    <property type="molecule type" value="Genomic_DNA"/>
</dbReference>
<reference evidence="2" key="1">
    <citation type="submission" date="2017-01" db="EMBL/GenBank/DDBJ databases">
        <title>Genome sequence of Rouxiella sp. ERMR1:05.</title>
        <authorList>
            <person name="Kumar R."/>
            <person name="Singh D."/>
            <person name="Kumar S."/>
        </authorList>
    </citation>
    <scope>NUCLEOTIDE SEQUENCE [LARGE SCALE GENOMIC DNA]</scope>
    <source>
        <strain evidence="2">ERMR1:05</strain>
    </source>
</reference>
<evidence type="ECO:0000313" key="2">
    <source>
        <dbReference type="Proteomes" id="UP000239197"/>
    </source>
</evidence>
<dbReference type="Gene3D" id="3.30.420.310">
    <property type="entry name" value="2-keto-3-deoxy-galactonokinase, C-terminal domain"/>
    <property type="match status" value="1"/>
</dbReference>
<dbReference type="InterPro" id="IPR007729">
    <property type="entry name" value="DGOK"/>
</dbReference>
<keyword evidence="2" id="KW-1185">Reference proteome</keyword>
<dbReference type="RefSeq" id="WP_104921195.1">
    <property type="nucleotide sequence ID" value="NZ_CP019062.1"/>
</dbReference>